<feature type="domain" description="HTH cro/C1-type" evidence="1">
    <location>
        <begin position="30"/>
        <end position="84"/>
    </location>
</feature>
<accession>A0ABT1JCC8</accession>
<keyword evidence="3" id="KW-1185">Reference proteome</keyword>
<dbReference type="SMART" id="SM00530">
    <property type="entry name" value="HTH_XRE"/>
    <property type="match status" value="1"/>
</dbReference>
<evidence type="ECO:0000313" key="2">
    <source>
        <dbReference type="EMBL" id="MCP2330147.1"/>
    </source>
</evidence>
<protein>
    <submittedName>
        <fullName evidence="2">Transcriptional regulator, contains XRE-family HTH domain</fullName>
    </submittedName>
</protein>
<dbReference type="InterPro" id="IPR001387">
    <property type="entry name" value="Cro/C1-type_HTH"/>
</dbReference>
<dbReference type="SUPFAM" id="SSF47413">
    <property type="entry name" value="lambda repressor-like DNA-binding domains"/>
    <property type="match status" value="1"/>
</dbReference>
<dbReference type="CDD" id="cd00093">
    <property type="entry name" value="HTH_XRE"/>
    <property type="match status" value="1"/>
</dbReference>
<gene>
    <name evidence="2" type="ORF">G443_000417</name>
</gene>
<dbReference type="Proteomes" id="UP000791080">
    <property type="component" value="Unassembled WGS sequence"/>
</dbReference>
<name>A0ABT1JCC8_ACTCY</name>
<dbReference type="Pfam" id="PF13560">
    <property type="entry name" value="HTH_31"/>
    <property type="match status" value="1"/>
</dbReference>
<evidence type="ECO:0000313" key="3">
    <source>
        <dbReference type="Proteomes" id="UP000791080"/>
    </source>
</evidence>
<dbReference type="PROSITE" id="PS50943">
    <property type="entry name" value="HTH_CROC1"/>
    <property type="match status" value="1"/>
</dbReference>
<sequence length="297" mass="32309">MNDIEAWLTTLWCMARTNLTPLSRALGDAIRKQRTASGLTVRALADKMGLRHTAIVRLEGGTRRAPLDELAALLGTVGTPPDERDRIMAMARDVDRDTWSTSGGSGATAQLATLVRYEREAIALTEANALLVPGLLQVEPYIRSVMEGLPPDVIDARTYYRIGRQQILTRAEPPKMLALIDEAVLARTIGGPAVMAHQMDHLVSLVDAGNVEVRVIPLAAGSAAMMASGWMLVELPDGPPVVHLDHAQAGTMLHTRRDVAAFEQARDTIIAATLNPEASRQMITRYAQSYRSTQSEE</sequence>
<dbReference type="Gene3D" id="1.10.260.40">
    <property type="entry name" value="lambda repressor-like DNA-binding domains"/>
    <property type="match status" value="1"/>
</dbReference>
<dbReference type="InterPro" id="IPR010982">
    <property type="entry name" value="Lambda_DNA-bd_dom_sf"/>
</dbReference>
<comment type="caution">
    <text evidence="2">The sequence shown here is derived from an EMBL/GenBank/DDBJ whole genome shotgun (WGS) entry which is preliminary data.</text>
</comment>
<proteinExistence type="predicted"/>
<reference evidence="2 3" key="1">
    <citation type="submission" date="2013-07" db="EMBL/GenBank/DDBJ databases">
        <authorList>
            <consortium name="DOE Joint Genome Institute"/>
            <person name="Reeve W."/>
            <person name="Huntemann M."/>
            <person name="Han J."/>
            <person name="Chen A."/>
            <person name="Kyrpides N."/>
            <person name="Mavromatis K."/>
            <person name="Markowitz V."/>
            <person name="Palaniappan K."/>
            <person name="Ivanova N."/>
            <person name="Schaumberg A."/>
            <person name="Pati A."/>
            <person name="Liolios K."/>
            <person name="Nordberg H.P."/>
            <person name="Cantor M.N."/>
            <person name="Hua S.X."/>
            <person name="Woyke T."/>
        </authorList>
    </citation>
    <scope>NUCLEOTIDE SEQUENCE [LARGE SCALE GENOMIC DNA]</scope>
    <source>
        <strain evidence="2 3">DSM 43889</strain>
    </source>
</reference>
<reference evidence="2 3" key="2">
    <citation type="submission" date="2022-06" db="EMBL/GenBank/DDBJ databases">
        <title>Genomic Encyclopedia of Type Strains, Phase I: the one thousand microbial genomes (KMG-I) project.</title>
        <authorList>
            <person name="Kyrpides N."/>
        </authorList>
    </citation>
    <scope>NUCLEOTIDE SEQUENCE [LARGE SCALE GENOMIC DNA]</scope>
    <source>
        <strain evidence="2 3">DSM 43889</strain>
    </source>
</reference>
<organism evidence="2 3">
    <name type="scientific">Actinoalloteichus caeruleus DSM 43889</name>
    <dbReference type="NCBI Taxonomy" id="1120930"/>
    <lineage>
        <taxon>Bacteria</taxon>
        <taxon>Bacillati</taxon>
        <taxon>Actinomycetota</taxon>
        <taxon>Actinomycetes</taxon>
        <taxon>Pseudonocardiales</taxon>
        <taxon>Pseudonocardiaceae</taxon>
        <taxon>Actinoalloteichus</taxon>
        <taxon>Actinoalloteichus cyanogriseus</taxon>
    </lineage>
</organism>
<dbReference type="Pfam" id="PF19054">
    <property type="entry name" value="DUF5753"/>
    <property type="match status" value="1"/>
</dbReference>
<dbReference type="EMBL" id="AUBJ02000001">
    <property type="protein sequence ID" value="MCP2330147.1"/>
    <property type="molecule type" value="Genomic_DNA"/>
</dbReference>
<dbReference type="InterPro" id="IPR043917">
    <property type="entry name" value="DUF5753"/>
</dbReference>
<evidence type="ECO:0000259" key="1">
    <source>
        <dbReference type="PROSITE" id="PS50943"/>
    </source>
</evidence>